<organism evidence="6 7">
    <name type="scientific">Enterobacter roggenkampii</name>
    <dbReference type="NCBI Taxonomy" id="1812935"/>
    <lineage>
        <taxon>Bacteria</taxon>
        <taxon>Pseudomonadati</taxon>
        <taxon>Pseudomonadota</taxon>
        <taxon>Gammaproteobacteria</taxon>
        <taxon>Enterobacterales</taxon>
        <taxon>Enterobacteriaceae</taxon>
        <taxon>Enterobacter</taxon>
        <taxon>Enterobacter cloacae complex</taxon>
    </lineage>
</organism>
<dbReference type="EMBL" id="LEDI01000026">
    <property type="protein sequence ID" value="KLQ03296.1"/>
    <property type="molecule type" value="Genomic_DNA"/>
</dbReference>
<name>A0A837LEB2_9ENTR</name>
<dbReference type="InterPro" id="IPR050134">
    <property type="entry name" value="NAD-dep_sirtuin_deacylases"/>
</dbReference>
<protein>
    <recommendedName>
        <fullName evidence="1">protein acetyllysine N-acetyltransferase</fullName>
        <ecNumber evidence="1">2.3.1.286</ecNumber>
    </recommendedName>
</protein>
<dbReference type="Pfam" id="PF02146">
    <property type="entry name" value="SIR2"/>
    <property type="match status" value="1"/>
</dbReference>
<dbReference type="InterPro" id="IPR026590">
    <property type="entry name" value="Ssirtuin_cat_dom"/>
</dbReference>
<evidence type="ECO:0000256" key="1">
    <source>
        <dbReference type="ARBA" id="ARBA00012928"/>
    </source>
</evidence>
<sequence length="282" mass="31441">MDQLLYHALTRIQEADAVIIGASNGFSIASGIHLFASDSAFWHHFGDFGKRHGFASIIQGCFHHYTCEAEYWAFYSRLFDYFINVRAPGEVMENLLALVNHKKFFVLTSNIDGHFVKAGLEQEHLFEIEGSGLNLQCANACHDRLYSGAEQLSAMAREQQDGRVPDALIPCCPVCGGKMRVHVEVDSGFLKGMAWNESFRSYRRFLAKGQESRTVFMELGVGARNQLIKAPFMQNVYQNPESSYITFNKGTELFIPAEIAARSVGIDGDIGHNLAMLALLSS</sequence>
<evidence type="ECO:0000256" key="4">
    <source>
        <dbReference type="PROSITE-ProRule" id="PRU00236"/>
    </source>
</evidence>
<dbReference type="GO" id="GO:0070403">
    <property type="term" value="F:NAD+ binding"/>
    <property type="evidence" value="ECO:0007669"/>
    <property type="project" value="InterPro"/>
</dbReference>
<feature type="domain" description="Deacetylase sirtuin-type" evidence="5">
    <location>
        <begin position="1"/>
        <end position="282"/>
    </location>
</feature>
<evidence type="ECO:0000256" key="3">
    <source>
        <dbReference type="ARBA" id="ARBA00023027"/>
    </source>
</evidence>
<accession>A0A837LEB2</accession>
<evidence type="ECO:0000313" key="7">
    <source>
        <dbReference type="Proteomes" id="UP000036013"/>
    </source>
</evidence>
<keyword evidence="4" id="KW-0862">Zinc</keyword>
<comment type="caution">
    <text evidence="6">The sequence shown here is derived from an EMBL/GenBank/DDBJ whole genome shotgun (WGS) entry which is preliminary data.</text>
</comment>
<dbReference type="PANTHER" id="PTHR11085:SF10">
    <property type="entry name" value="NAD-DEPENDENT PROTEIN DEACYLASE SIRTUIN-5, MITOCHONDRIAL-RELATED"/>
    <property type="match status" value="1"/>
</dbReference>
<dbReference type="Gene3D" id="3.40.50.1220">
    <property type="entry name" value="TPP-binding domain"/>
    <property type="match status" value="1"/>
</dbReference>
<keyword evidence="4" id="KW-0479">Metal-binding</keyword>
<feature type="binding site" evidence="4">
    <location>
        <position position="137"/>
    </location>
    <ligand>
        <name>Zn(2+)</name>
        <dbReference type="ChEBI" id="CHEBI:29105"/>
    </ligand>
</feature>
<dbReference type="GO" id="GO:0046872">
    <property type="term" value="F:metal ion binding"/>
    <property type="evidence" value="ECO:0007669"/>
    <property type="project" value="UniProtKB-KW"/>
</dbReference>
<dbReference type="SUPFAM" id="SSF52467">
    <property type="entry name" value="DHS-like NAD/FAD-binding domain"/>
    <property type="match status" value="1"/>
</dbReference>
<evidence type="ECO:0000259" key="5">
    <source>
        <dbReference type="PROSITE" id="PS50305"/>
    </source>
</evidence>
<dbReference type="InterPro" id="IPR003000">
    <property type="entry name" value="Sirtuin"/>
</dbReference>
<keyword evidence="3" id="KW-0520">NAD</keyword>
<proteinExistence type="predicted"/>
<dbReference type="PANTHER" id="PTHR11085">
    <property type="entry name" value="NAD-DEPENDENT PROTEIN DEACYLASE SIRTUIN-5, MITOCHONDRIAL-RELATED"/>
    <property type="match status" value="1"/>
</dbReference>
<gene>
    <name evidence="6" type="ORF">ABF77_12880</name>
</gene>
<evidence type="ECO:0000313" key="6">
    <source>
        <dbReference type="EMBL" id="KLQ03296.1"/>
    </source>
</evidence>
<feature type="binding site" evidence="4">
    <location>
        <position position="175"/>
    </location>
    <ligand>
        <name>Zn(2+)</name>
        <dbReference type="ChEBI" id="CHEBI:29105"/>
    </ligand>
</feature>
<reference evidence="6 7" key="1">
    <citation type="submission" date="2015-06" db="EMBL/GenBank/DDBJ databases">
        <authorList>
            <person name="Adams M."/>
            <person name="Sutton G."/>
            <person name="Nelson K."/>
            <person name="Bonomo R."/>
            <person name="McCorrison J."/>
            <person name="Sanka R."/>
            <person name="Brinkac L."/>
            <person name="Nierman W."/>
        </authorList>
    </citation>
    <scope>NUCLEOTIDE SEQUENCE [LARGE SCALE GENOMIC DNA]</scope>
    <source>
        <strain evidence="6 7">GN02692</strain>
    </source>
</reference>
<feature type="binding site" evidence="4">
    <location>
        <position position="141"/>
    </location>
    <ligand>
        <name>Zn(2+)</name>
        <dbReference type="ChEBI" id="CHEBI:29105"/>
    </ligand>
</feature>
<dbReference type="PROSITE" id="PS50305">
    <property type="entry name" value="SIRTUIN"/>
    <property type="match status" value="1"/>
</dbReference>
<dbReference type="RefSeq" id="WP_008786853.1">
    <property type="nucleotide sequence ID" value="NZ_LEDI01000026.1"/>
</dbReference>
<dbReference type="Proteomes" id="UP000036013">
    <property type="component" value="Unassembled WGS sequence"/>
</dbReference>
<evidence type="ECO:0000256" key="2">
    <source>
        <dbReference type="ARBA" id="ARBA00022679"/>
    </source>
</evidence>
<dbReference type="AlphaFoldDB" id="A0A837LEB2"/>
<comment type="caution">
    <text evidence="4">Lacks conserved residue(s) required for the propagation of feature annotation.</text>
</comment>
<feature type="binding site" evidence="4">
    <location>
        <position position="172"/>
    </location>
    <ligand>
        <name>Zn(2+)</name>
        <dbReference type="ChEBI" id="CHEBI:29105"/>
    </ligand>
</feature>
<dbReference type="EC" id="2.3.1.286" evidence="1"/>
<dbReference type="GO" id="GO:0017136">
    <property type="term" value="F:histone deacetylase activity, NAD-dependent"/>
    <property type="evidence" value="ECO:0007669"/>
    <property type="project" value="TreeGrafter"/>
</dbReference>
<dbReference type="InterPro" id="IPR029035">
    <property type="entry name" value="DHS-like_NAD/FAD-binding_dom"/>
</dbReference>
<keyword evidence="2" id="KW-0808">Transferase</keyword>